<dbReference type="PROSITE" id="PS00217">
    <property type="entry name" value="SUGAR_TRANSPORT_2"/>
    <property type="match status" value="1"/>
</dbReference>
<feature type="transmembrane region" description="Helical" evidence="7">
    <location>
        <begin position="456"/>
        <end position="479"/>
    </location>
</feature>
<feature type="transmembrane region" description="Helical" evidence="7">
    <location>
        <begin position="196"/>
        <end position="215"/>
    </location>
</feature>
<comment type="caution">
    <text evidence="9">The sequence shown here is derived from an EMBL/GenBank/DDBJ whole genome shotgun (WGS) entry which is preliminary data.</text>
</comment>
<evidence type="ECO:0000256" key="2">
    <source>
        <dbReference type="ARBA" id="ARBA00022448"/>
    </source>
</evidence>
<keyword evidence="10" id="KW-1185">Reference proteome</keyword>
<dbReference type="FunFam" id="1.20.1250.20:FF:000001">
    <property type="entry name" value="Dicarboxylate MFS transporter"/>
    <property type="match status" value="1"/>
</dbReference>
<feature type="transmembrane region" description="Helical" evidence="7">
    <location>
        <begin position="520"/>
        <end position="542"/>
    </location>
</feature>
<gene>
    <name evidence="9" type="ORF">C7441_109101</name>
</gene>
<sequence>MGATDISSPAIHTSRHFNRERIKVVVASSLGTIIEWYEFFLYAYLSQIIAVKFFSGVNETLGFLFALITFAIGFLVRPIGGLVFGRLGDTVGRKRTFLITLVLMGLSTVAVGLLPTHAQVGLAAPIMLVMLRVIQGLAIGGEYGGALVYVAEHAPRKRRGLFTGFIQITVPIGLLMSVGVISLTQGGLGDAAFNDWGWRIPFLLAGPFLILAIWVRTKMEESPVFLQMKSEGTESRSPLKEAFATRANLRISVIALLGGVAGQAVVWQTATLYVMFFMNKTLGVESSTTNNLMILLMVSGVVFLLFFAWISDFIGRKPVIITGCVAAALLYFPIFNSLAISANPALVLAHENSPVTLVAGKADCASGLPFLNSGNRDGLCNVAKNTLNGRGVAFRMIEAEDGPAHVQIGDRTVPFPDAAPEDEVARTQFAKEIQDHLNAENYPAKADMTKANMPRIIFLLMVIVALGAMTLGPLGAQLVEIFPTKIRYSGLSLPFNIGNGWFGGLLPTITFMITQHTGDIYAGLWYPIIIASGTALIALFFMPETRGSEIN</sequence>
<dbReference type="InterPro" id="IPR005828">
    <property type="entry name" value="MFS_sugar_transport-like"/>
</dbReference>
<dbReference type="Gene3D" id="1.20.1250.20">
    <property type="entry name" value="MFS general substrate transporter like domains"/>
    <property type="match status" value="3"/>
</dbReference>
<dbReference type="GO" id="GO:0005886">
    <property type="term" value="C:plasma membrane"/>
    <property type="evidence" value="ECO:0007669"/>
    <property type="project" value="UniProtKB-SubCell"/>
</dbReference>
<dbReference type="RefSeq" id="WP_109613340.1">
    <property type="nucleotide sequence ID" value="NZ_QGGG01000009.1"/>
</dbReference>
<keyword evidence="6 7" id="KW-0472">Membrane</keyword>
<dbReference type="EMBL" id="QGGG01000009">
    <property type="protein sequence ID" value="PWJ82333.1"/>
    <property type="molecule type" value="Genomic_DNA"/>
</dbReference>
<comment type="subcellular location">
    <subcellularLocation>
        <location evidence="1">Cell membrane</location>
        <topology evidence="1">Multi-pass membrane protein</topology>
    </subcellularLocation>
</comment>
<keyword evidence="5 7" id="KW-1133">Transmembrane helix</keyword>
<protein>
    <submittedName>
        <fullName evidence="9">Sugar transport protein</fullName>
    </submittedName>
</protein>
<evidence type="ECO:0000259" key="8">
    <source>
        <dbReference type="PROSITE" id="PS50850"/>
    </source>
</evidence>
<proteinExistence type="predicted"/>
<evidence type="ECO:0000256" key="3">
    <source>
        <dbReference type="ARBA" id="ARBA00022475"/>
    </source>
</evidence>
<feature type="transmembrane region" description="Helical" evidence="7">
    <location>
        <begin position="290"/>
        <end position="310"/>
    </location>
</feature>
<keyword evidence="9" id="KW-0762">Sugar transport</keyword>
<dbReference type="PANTHER" id="PTHR43045:SF7">
    <property type="entry name" value="MAJOR FACILITATOR SUPERFAMILY TRANSPORTER"/>
    <property type="match status" value="1"/>
</dbReference>
<reference evidence="9 10" key="1">
    <citation type="submission" date="2018-05" db="EMBL/GenBank/DDBJ databases">
        <title>Genomic Encyclopedia of Type Strains, Phase IV (KMG-IV): sequencing the most valuable type-strain genomes for metagenomic binning, comparative biology and taxonomic classification.</title>
        <authorList>
            <person name="Goeker M."/>
        </authorList>
    </citation>
    <scope>NUCLEOTIDE SEQUENCE [LARGE SCALE GENOMIC DNA]</scope>
    <source>
        <strain evidence="9 10">DSM 6986</strain>
    </source>
</reference>
<dbReference type="InterPro" id="IPR036259">
    <property type="entry name" value="MFS_trans_sf"/>
</dbReference>
<dbReference type="InterPro" id="IPR005829">
    <property type="entry name" value="Sugar_transporter_CS"/>
</dbReference>
<name>A0A316C1J8_PSESE</name>
<feature type="domain" description="Major facilitator superfamily (MFS) profile" evidence="8">
    <location>
        <begin position="24"/>
        <end position="546"/>
    </location>
</feature>
<dbReference type="Proteomes" id="UP000245396">
    <property type="component" value="Unassembled WGS sequence"/>
</dbReference>
<evidence type="ECO:0000313" key="9">
    <source>
        <dbReference type="EMBL" id="PWJ82333.1"/>
    </source>
</evidence>
<feature type="transmembrane region" description="Helical" evidence="7">
    <location>
        <begin position="253"/>
        <end position="278"/>
    </location>
</feature>
<feature type="transmembrane region" description="Helical" evidence="7">
    <location>
        <begin position="161"/>
        <end position="184"/>
    </location>
</feature>
<accession>A0A316C1J8</accession>
<feature type="transmembrane region" description="Helical" evidence="7">
    <location>
        <begin position="24"/>
        <end position="43"/>
    </location>
</feature>
<dbReference type="GO" id="GO:0022857">
    <property type="term" value="F:transmembrane transporter activity"/>
    <property type="evidence" value="ECO:0007669"/>
    <property type="project" value="InterPro"/>
</dbReference>
<feature type="transmembrane region" description="Helical" evidence="7">
    <location>
        <begin position="63"/>
        <end position="84"/>
    </location>
</feature>
<evidence type="ECO:0000256" key="4">
    <source>
        <dbReference type="ARBA" id="ARBA00022692"/>
    </source>
</evidence>
<evidence type="ECO:0000256" key="6">
    <source>
        <dbReference type="ARBA" id="ARBA00023136"/>
    </source>
</evidence>
<evidence type="ECO:0000256" key="7">
    <source>
        <dbReference type="SAM" id="Phobius"/>
    </source>
</evidence>
<feature type="transmembrane region" description="Helical" evidence="7">
    <location>
        <begin position="319"/>
        <end position="340"/>
    </location>
</feature>
<feature type="transmembrane region" description="Helical" evidence="7">
    <location>
        <begin position="96"/>
        <end position="114"/>
    </location>
</feature>
<organism evidence="9 10">
    <name type="scientific">Pseudaminobacter salicylatoxidans</name>
    <dbReference type="NCBI Taxonomy" id="93369"/>
    <lineage>
        <taxon>Bacteria</taxon>
        <taxon>Pseudomonadati</taxon>
        <taxon>Pseudomonadota</taxon>
        <taxon>Alphaproteobacteria</taxon>
        <taxon>Hyphomicrobiales</taxon>
        <taxon>Phyllobacteriaceae</taxon>
        <taxon>Pseudaminobacter</taxon>
    </lineage>
</organism>
<evidence type="ECO:0000256" key="1">
    <source>
        <dbReference type="ARBA" id="ARBA00004651"/>
    </source>
</evidence>
<dbReference type="Pfam" id="PF00083">
    <property type="entry name" value="Sugar_tr"/>
    <property type="match status" value="2"/>
</dbReference>
<keyword evidence="3" id="KW-1003">Cell membrane</keyword>
<dbReference type="InterPro" id="IPR020846">
    <property type="entry name" value="MFS_dom"/>
</dbReference>
<keyword evidence="2" id="KW-0813">Transport</keyword>
<evidence type="ECO:0000313" key="10">
    <source>
        <dbReference type="Proteomes" id="UP000245396"/>
    </source>
</evidence>
<keyword evidence="4 7" id="KW-0812">Transmembrane</keyword>
<dbReference type="SUPFAM" id="SSF103473">
    <property type="entry name" value="MFS general substrate transporter"/>
    <property type="match status" value="1"/>
</dbReference>
<dbReference type="PROSITE" id="PS50850">
    <property type="entry name" value="MFS"/>
    <property type="match status" value="1"/>
</dbReference>
<feature type="transmembrane region" description="Helical" evidence="7">
    <location>
        <begin position="126"/>
        <end position="149"/>
    </location>
</feature>
<dbReference type="OrthoDB" id="9783227at2"/>
<feature type="transmembrane region" description="Helical" evidence="7">
    <location>
        <begin position="491"/>
        <end position="514"/>
    </location>
</feature>
<dbReference type="PANTHER" id="PTHR43045">
    <property type="entry name" value="SHIKIMATE TRANSPORTER"/>
    <property type="match status" value="1"/>
</dbReference>
<dbReference type="AlphaFoldDB" id="A0A316C1J8"/>
<evidence type="ECO:0000256" key="5">
    <source>
        <dbReference type="ARBA" id="ARBA00022989"/>
    </source>
</evidence>